<feature type="transmembrane region" description="Helical" evidence="1">
    <location>
        <begin position="44"/>
        <end position="63"/>
    </location>
</feature>
<accession>A0A1J8Q0V3</accession>
<sequence length="67" mass="7415">MSKVSEEQVSRSISYCGFAVACFTIVVYDWVLTVGQECVANNQLLSWIACLSVVVYDWALTFGQEVG</sequence>
<keyword evidence="1" id="KW-1133">Transmembrane helix</keyword>
<feature type="transmembrane region" description="Helical" evidence="1">
    <location>
        <begin position="12"/>
        <end position="32"/>
    </location>
</feature>
<proteinExistence type="predicted"/>
<dbReference type="InterPro" id="IPR045340">
    <property type="entry name" value="DUF6533"/>
</dbReference>
<evidence type="ECO:0000313" key="3">
    <source>
        <dbReference type="EMBL" id="OJA15198.1"/>
    </source>
</evidence>
<keyword evidence="4" id="KW-1185">Reference proteome</keyword>
<keyword evidence="1" id="KW-0812">Transmembrane</keyword>
<evidence type="ECO:0000313" key="4">
    <source>
        <dbReference type="Proteomes" id="UP000183567"/>
    </source>
</evidence>
<reference evidence="3 4" key="1">
    <citation type="submission" date="2016-03" db="EMBL/GenBank/DDBJ databases">
        <title>Comparative genomics of the ectomycorrhizal sister species Rhizopogon vinicolor and Rhizopogon vesiculosus (Basidiomycota: Boletales) reveals a divergence of the mating type B locus.</title>
        <authorList>
            <person name="Mujic A.B."/>
            <person name="Kuo A."/>
            <person name="Tritt A."/>
            <person name="Lipzen A."/>
            <person name="Chen C."/>
            <person name="Johnson J."/>
            <person name="Sharma A."/>
            <person name="Barry K."/>
            <person name="Grigoriev I.V."/>
            <person name="Spatafora J.W."/>
        </authorList>
    </citation>
    <scope>NUCLEOTIDE SEQUENCE [LARGE SCALE GENOMIC DNA]</scope>
    <source>
        <strain evidence="3 4">AM-OR11-056</strain>
    </source>
</reference>
<feature type="domain" description="DUF6533" evidence="2">
    <location>
        <begin position="18"/>
        <end position="38"/>
    </location>
</feature>
<organism evidence="3 4">
    <name type="scientific">Rhizopogon vesiculosus</name>
    <dbReference type="NCBI Taxonomy" id="180088"/>
    <lineage>
        <taxon>Eukaryota</taxon>
        <taxon>Fungi</taxon>
        <taxon>Dikarya</taxon>
        <taxon>Basidiomycota</taxon>
        <taxon>Agaricomycotina</taxon>
        <taxon>Agaricomycetes</taxon>
        <taxon>Agaricomycetidae</taxon>
        <taxon>Boletales</taxon>
        <taxon>Suillineae</taxon>
        <taxon>Rhizopogonaceae</taxon>
        <taxon>Rhizopogon</taxon>
    </lineage>
</organism>
<keyword evidence="1" id="KW-0472">Membrane</keyword>
<name>A0A1J8Q0V3_9AGAM</name>
<dbReference type="PROSITE" id="PS51257">
    <property type="entry name" value="PROKAR_LIPOPROTEIN"/>
    <property type="match status" value="1"/>
</dbReference>
<gene>
    <name evidence="3" type="ORF">AZE42_08105</name>
</gene>
<protein>
    <recommendedName>
        <fullName evidence="2">DUF6533 domain-containing protein</fullName>
    </recommendedName>
</protein>
<dbReference type="Proteomes" id="UP000183567">
    <property type="component" value="Unassembled WGS sequence"/>
</dbReference>
<dbReference type="Pfam" id="PF20151">
    <property type="entry name" value="DUF6533"/>
    <property type="match status" value="1"/>
</dbReference>
<dbReference type="EMBL" id="LVVM01003271">
    <property type="protein sequence ID" value="OJA15198.1"/>
    <property type="molecule type" value="Genomic_DNA"/>
</dbReference>
<evidence type="ECO:0000259" key="2">
    <source>
        <dbReference type="Pfam" id="PF20151"/>
    </source>
</evidence>
<dbReference type="AlphaFoldDB" id="A0A1J8Q0V3"/>
<comment type="caution">
    <text evidence="3">The sequence shown here is derived from an EMBL/GenBank/DDBJ whole genome shotgun (WGS) entry which is preliminary data.</text>
</comment>
<evidence type="ECO:0000256" key="1">
    <source>
        <dbReference type="SAM" id="Phobius"/>
    </source>
</evidence>